<dbReference type="EMBL" id="PIOC01000027">
    <property type="protein sequence ID" value="RDW16276.1"/>
    <property type="molecule type" value="Genomic_DNA"/>
</dbReference>
<name>A0A3D8PJL1_9BACI</name>
<dbReference type="InterPro" id="IPR024096">
    <property type="entry name" value="NO_sig/Golgi_transp_ligand-bd"/>
</dbReference>
<protein>
    <submittedName>
        <fullName evidence="1">DUF2507 domain-containing protein</fullName>
    </submittedName>
</protein>
<dbReference type="Gene3D" id="3.30.1380.20">
    <property type="entry name" value="Trafficking protein particle complex subunit 3"/>
    <property type="match status" value="1"/>
</dbReference>
<comment type="caution">
    <text evidence="1">The sequence shown here is derived from an EMBL/GenBank/DDBJ whole genome shotgun (WGS) entry which is preliminary data.</text>
</comment>
<dbReference type="Pfam" id="PF10702">
    <property type="entry name" value="DUF2507"/>
    <property type="match status" value="1"/>
</dbReference>
<evidence type="ECO:0000313" key="1">
    <source>
        <dbReference type="EMBL" id="RDW16276.1"/>
    </source>
</evidence>
<dbReference type="SUPFAM" id="SSF111126">
    <property type="entry name" value="Ligand-binding domain in the NO signalling and Golgi transport"/>
    <property type="match status" value="1"/>
</dbReference>
<organism evidence="1 2">
    <name type="scientific">Oceanobacillus arenosus</name>
    <dbReference type="NCBI Taxonomy" id="1229153"/>
    <lineage>
        <taxon>Bacteria</taxon>
        <taxon>Bacillati</taxon>
        <taxon>Bacillota</taxon>
        <taxon>Bacilli</taxon>
        <taxon>Bacillales</taxon>
        <taxon>Bacillaceae</taxon>
        <taxon>Oceanobacillus</taxon>
    </lineage>
</organism>
<dbReference type="Proteomes" id="UP000257143">
    <property type="component" value="Unassembled WGS sequence"/>
</dbReference>
<gene>
    <name evidence="1" type="ORF">CWR48_16645</name>
</gene>
<dbReference type="OrthoDB" id="2965348at2"/>
<keyword evidence="2" id="KW-1185">Reference proteome</keyword>
<proteinExistence type="predicted"/>
<accession>A0A3D8PJL1</accession>
<reference evidence="2" key="1">
    <citation type="submission" date="2017-11" db="EMBL/GenBank/DDBJ databases">
        <authorList>
            <person name="Zhu W."/>
        </authorList>
    </citation>
    <scope>NUCLEOTIDE SEQUENCE [LARGE SCALE GENOMIC DNA]</scope>
    <source>
        <strain evidence="2">CAU 1183</strain>
    </source>
</reference>
<sequence>MPKKQEQFSTSQLDQLHTEGAGYDVLRYISLPELLGAEANTLLYFMGRNLARKFTINDLEDLIAIYDKLGWGKLELVKEKKKELLFHLMADAIVLRFQASFTADFRLEAGFLAEAIQNLNGIECECIEEINKRIHQVEFRIVYTQ</sequence>
<dbReference type="RefSeq" id="WP_115774464.1">
    <property type="nucleotide sequence ID" value="NZ_PIOC01000027.1"/>
</dbReference>
<dbReference type="AlphaFoldDB" id="A0A3D8PJL1"/>
<dbReference type="InterPro" id="IPR019642">
    <property type="entry name" value="DUF2507"/>
</dbReference>
<evidence type="ECO:0000313" key="2">
    <source>
        <dbReference type="Proteomes" id="UP000257143"/>
    </source>
</evidence>